<dbReference type="Gene3D" id="3.20.20.100">
    <property type="entry name" value="NADP-dependent oxidoreductase domain"/>
    <property type="match status" value="1"/>
</dbReference>
<proteinExistence type="inferred from homology"/>
<gene>
    <name evidence="5" type="ORF">MOX91_04960</name>
</gene>
<dbReference type="InterPro" id="IPR036812">
    <property type="entry name" value="NAD(P)_OxRdtase_dom_sf"/>
</dbReference>
<evidence type="ECO:0000256" key="1">
    <source>
        <dbReference type="ARBA" id="ARBA00006515"/>
    </source>
</evidence>
<dbReference type="Proteomes" id="UP001275932">
    <property type="component" value="Unassembled WGS sequence"/>
</dbReference>
<keyword evidence="6" id="KW-1185">Reference proteome</keyword>
<sequence>MNYIPSSSRYDNMQYNYAGKSGLKLPAVQLGMWYNFGTDADFENCKKMIFTAFDCGITMFDIANNYCKSTAEIVAGEIFRKHLSSHRDEILITSKAGYKDIEGPYGEWGSKKSVIASLDRSLRKTGLDYFDVFYSHRFDPNTPLEETINALCDAVKQGKALYLAVSNYDGKSAQKAFEIAKSRNVPLIVNQVRYNIFDRRIESNGAQDTEDLSLVCYSPLEQGLLSNKYVNGIPEDSRAGREPTNPWLNKETIFPRVEAVKKMCEIANSRGQSLSQMAIRWLLQRKRVASVLIGASKPEQIKDCAKAVSSSEISESDMQKIDEITSGLYIEKM</sequence>
<keyword evidence="2" id="KW-0521">NADP</keyword>
<name>A0ABU4WJC2_9BACT</name>
<dbReference type="InterPro" id="IPR023210">
    <property type="entry name" value="NADP_OxRdtase_dom"/>
</dbReference>
<evidence type="ECO:0000256" key="3">
    <source>
        <dbReference type="ARBA" id="ARBA00023002"/>
    </source>
</evidence>
<accession>A0ABU4WJC2</accession>
<dbReference type="RefSeq" id="WP_370396976.1">
    <property type="nucleotide sequence ID" value="NZ_JALBUT010000005.1"/>
</dbReference>
<dbReference type="PANTHER" id="PTHR43150">
    <property type="entry name" value="HYPERKINETIC, ISOFORM M"/>
    <property type="match status" value="1"/>
</dbReference>
<protein>
    <submittedName>
        <fullName evidence="5">Aldo/keto reductase</fullName>
    </submittedName>
</protein>
<evidence type="ECO:0000313" key="5">
    <source>
        <dbReference type="EMBL" id="MDX8415529.1"/>
    </source>
</evidence>
<dbReference type="PANTHER" id="PTHR43150:SF4">
    <property type="entry name" value="L-GLYCERALDEHYDE 3-PHOSPHATE REDUCTASE"/>
    <property type="match status" value="1"/>
</dbReference>
<dbReference type="InterPro" id="IPR005399">
    <property type="entry name" value="K_chnl_volt-dep_bsu_KCNAB-rel"/>
</dbReference>
<evidence type="ECO:0000313" key="6">
    <source>
        <dbReference type="Proteomes" id="UP001275932"/>
    </source>
</evidence>
<evidence type="ECO:0000259" key="4">
    <source>
        <dbReference type="Pfam" id="PF00248"/>
    </source>
</evidence>
<reference evidence="5 6" key="1">
    <citation type="submission" date="2022-03" db="EMBL/GenBank/DDBJ databases">
        <title>Novel taxa within the pig intestine.</title>
        <authorList>
            <person name="Wylensek D."/>
            <person name="Bishof K."/>
            <person name="Afrizal A."/>
            <person name="Clavel T."/>
        </authorList>
    </citation>
    <scope>NUCLEOTIDE SEQUENCE [LARGE SCALE GENOMIC DNA]</scope>
    <source>
        <strain evidence="5 6">CLA-KB-P66</strain>
    </source>
</reference>
<organism evidence="5 6">
    <name type="scientific">Intestinicryptomonas porci</name>
    <dbReference type="NCBI Taxonomy" id="2926320"/>
    <lineage>
        <taxon>Bacteria</taxon>
        <taxon>Pseudomonadati</taxon>
        <taxon>Verrucomicrobiota</taxon>
        <taxon>Opitutia</taxon>
        <taxon>Opitutales</taxon>
        <taxon>Intestinicryptomonaceae</taxon>
        <taxon>Intestinicryptomonas</taxon>
    </lineage>
</organism>
<keyword evidence="3" id="KW-0560">Oxidoreductase</keyword>
<comment type="caution">
    <text evidence="5">The sequence shown here is derived from an EMBL/GenBank/DDBJ whole genome shotgun (WGS) entry which is preliminary data.</text>
</comment>
<dbReference type="SUPFAM" id="SSF51430">
    <property type="entry name" value="NAD(P)-linked oxidoreductase"/>
    <property type="match status" value="1"/>
</dbReference>
<evidence type="ECO:0000256" key="2">
    <source>
        <dbReference type="ARBA" id="ARBA00022857"/>
    </source>
</evidence>
<feature type="domain" description="NADP-dependent oxidoreductase" evidence="4">
    <location>
        <begin position="28"/>
        <end position="324"/>
    </location>
</feature>
<dbReference type="EMBL" id="JALBUT010000005">
    <property type="protein sequence ID" value="MDX8415529.1"/>
    <property type="molecule type" value="Genomic_DNA"/>
</dbReference>
<comment type="similarity">
    <text evidence="1">Belongs to the shaker potassium channel beta subunit family.</text>
</comment>
<dbReference type="Pfam" id="PF00248">
    <property type="entry name" value="Aldo_ket_red"/>
    <property type="match status" value="1"/>
</dbReference>